<dbReference type="HOGENOM" id="CLU_035437_0_0_1"/>
<dbReference type="Proteomes" id="UP000007129">
    <property type="component" value="Unassembled WGS sequence"/>
</dbReference>
<dbReference type="InParanoid" id="K2RZP2"/>
<evidence type="ECO:0000313" key="4">
    <source>
        <dbReference type="Proteomes" id="UP000007129"/>
    </source>
</evidence>
<dbReference type="EMBL" id="AHHD01000293">
    <property type="protein sequence ID" value="EKG15684.1"/>
    <property type="molecule type" value="Genomic_DNA"/>
</dbReference>
<dbReference type="InterPro" id="IPR056884">
    <property type="entry name" value="NPHP3-like_N"/>
</dbReference>
<dbReference type="SUPFAM" id="SSF57850">
    <property type="entry name" value="RING/U-box"/>
    <property type="match status" value="1"/>
</dbReference>
<protein>
    <recommendedName>
        <fullName evidence="2">Nephrocystin 3-like N-terminal domain-containing protein</fullName>
    </recommendedName>
</protein>
<dbReference type="Pfam" id="PF24883">
    <property type="entry name" value="NPHP3_N"/>
    <property type="match status" value="1"/>
</dbReference>
<feature type="domain" description="Nephrocystin 3-like N-terminal" evidence="2">
    <location>
        <begin position="93"/>
        <end position="229"/>
    </location>
</feature>
<organism evidence="3 4">
    <name type="scientific">Macrophomina phaseolina (strain MS6)</name>
    <name type="common">Charcoal rot fungus</name>
    <dbReference type="NCBI Taxonomy" id="1126212"/>
    <lineage>
        <taxon>Eukaryota</taxon>
        <taxon>Fungi</taxon>
        <taxon>Dikarya</taxon>
        <taxon>Ascomycota</taxon>
        <taxon>Pezizomycotina</taxon>
        <taxon>Dothideomycetes</taxon>
        <taxon>Dothideomycetes incertae sedis</taxon>
        <taxon>Botryosphaeriales</taxon>
        <taxon>Botryosphaeriaceae</taxon>
        <taxon>Macrophomina</taxon>
    </lineage>
</organism>
<accession>K2RZP2</accession>
<gene>
    <name evidence="3" type="ORF">MPH_07119</name>
</gene>
<dbReference type="VEuPathDB" id="FungiDB:MPH_07119"/>
<dbReference type="AlphaFoldDB" id="K2RZP2"/>
<dbReference type="PANTHER" id="PTHR10039">
    <property type="entry name" value="AMELOGENIN"/>
    <property type="match status" value="1"/>
</dbReference>
<dbReference type="OrthoDB" id="3885310at2759"/>
<evidence type="ECO:0000256" key="1">
    <source>
        <dbReference type="ARBA" id="ARBA00022737"/>
    </source>
</evidence>
<sequence>MDGENYTGPHMTGKKLLERKMKSHLALSERHELTSDIYAPLFDWIFRDKRFQCWQLGESRWQLRCVGAPGSGKASAGDIPSHQGYPLQYLQTTFAAVAARKLREIHRDGKAVVASVFIQADVISHEASFIEDILASIFRQLCAVNRPHARDVIVMEKYEEYVQAREERQRNHTRIKLIRGALHARLHTLERAFLIIDGIDRCSPALDLFLENELSQLQNGNVKIMITSRIPCLREPAEVVVCDGCDCEEHMVLFWRCKTCKGELFDLCQHCKMKGIFCGNCGPENPQFRQPFDHVDLEIAFPSMADYISWDLQNEHGDLGLLEMAPGDPDCPPLSTLGEELAKNRHQSSAKRLVDMISRQASGNISMARLTLERVHCMHRIKGVEAFADRLPISFIATFDAIMEGIENQPCGIRELGLKAIAAMANCPFDQGVEFVNLERWLQEHSSLSDNERHIQHRSLEEILHATKGVLVVPHYAHRPLKAFHQDFYEYARERYRESLVWAHAQLRFGKLADSQKVRRSQTVVPFGQNNPPGKLRKAGTFGEPVARRTFDAQDKKLEIPA</sequence>
<keyword evidence="1" id="KW-0677">Repeat</keyword>
<evidence type="ECO:0000259" key="2">
    <source>
        <dbReference type="Pfam" id="PF24883"/>
    </source>
</evidence>
<dbReference type="PANTHER" id="PTHR10039:SF16">
    <property type="entry name" value="GPI INOSITOL-DEACYLASE"/>
    <property type="match status" value="1"/>
</dbReference>
<evidence type="ECO:0000313" key="3">
    <source>
        <dbReference type="EMBL" id="EKG15684.1"/>
    </source>
</evidence>
<reference evidence="3 4" key="1">
    <citation type="journal article" date="2012" name="BMC Genomics">
        <title>Tools to kill: Genome of one of the most destructive plant pathogenic fungi Macrophomina phaseolina.</title>
        <authorList>
            <person name="Islam M.S."/>
            <person name="Haque M.S."/>
            <person name="Islam M.M."/>
            <person name="Emdad E.M."/>
            <person name="Halim A."/>
            <person name="Hossen Q.M.M."/>
            <person name="Hossain M.Z."/>
            <person name="Ahmed B."/>
            <person name="Rahim S."/>
            <person name="Rahman M.S."/>
            <person name="Alam M.M."/>
            <person name="Hou S."/>
            <person name="Wan X."/>
            <person name="Saito J.A."/>
            <person name="Alam M."/>
        </authorList>
    </citation>
    <scope>NUCLEOTIDE SEQUENCE [LARGE SCALE GENOMIC DNA]</scope>
    <source>
        <strain evidence="3 4">MS6</strain>
    </source>
</reference>
<proteinExistence type="predicted"/>
<dbReference type="eggNOG" id="ENOG502SN7E">
    <property type="taxonomic scope" value="Eukaryota"/>
</dbReference>
<name>K2RZP2_MACPH</name>
<comment type="caution">
    <text evidence="3">The sequence shown here is derived from an EMBL/GenBank/DDBJ whole genome shotgun (WGS) entry which is preliminary data.</text>
</comment>